<dbReference type="InterPro" id="IPR051595">
    <property type="entry name" value="GH25_Enzymes"/>
</dbReference>
<dbReference type="Gene3D" id="3.20.20.80">
    <property type="entry name" value="Glycosidases"/>
    <property type="match status" value="1"/>
</dbReference>
<accession>A0A0N4Y9Q3</accession>
<evidence type="ECO:0000313" key="4">
    <source>
        <dbReference type="EMBL" id="VDL76652.1"/>
    </source>
</evidence>
<dbReference type="AlphaFoldDB" id="A0A0N4Y9Q3"/>
<evidence type="ECO:0000256" key="2">
    <source>
        <dbReference type="ARBA" id="ARBA00022729"/>
    </source>
</evidence>
<protein>
    <submittedName>
        <fullName evidence="6">Lysozyme</fullName>
    </submittedName>
</protein>
<dbReference type="InterPro" id="IPR002053">
    <property type="entry name" value="Glyco_hydro_25"/>
</dbReference>
<dbReference type="GO" id="GO:0003796">
    <property type="term" value="F:lysozyme activity"/>
    <property type="evidence" value="ECO:0007669"/>
    <property type="project" value="InterPro"/>
</dbReference>
<feature type="chain" id="PRO_5043125406" evidence="3">
    <location>
        <begin position="22"/>
        <end position="234"/>
    </location>
</feature>
<proteinExistence type="inferred from homology"/>
<dbReference type="PROSITE" id="PS51904">
    <property type="entry name" value="GLYCOSYL_HYDROL_F25_2"/>
    <property type="match status" value="1"/>
</dbReference>
<dbReference type="PANTHER" id="PTHR23208">
    <property type="entry name" value="LYSOZYME PROTEIN"/>
    <property type="match status" value="1"/>
</dbReference>
<dbReference type="GO" id="GO:0007165">
    <property type="term" value="P:signal transduction"/>
    <property type="evidence" value="ECO:0007669"/>
    <property type="project" value="TreeGrafter"/>
</dbReference>
<keyword evidence="2 3" id="KW-0732">Signal</keyword>
<evidence type="ECO:0000313" key="5">
    <source>
        <dbReference type="Proteomes" id="UP000271162"/>
    </source>
</evidence>
<dbReference type="WBParaSite" id="NBR_0001306201-mRNA-1">
    <property type="protein sequence ID" value="NBR_0001306201-mRNA-1"/>
    <property type="gene ID" value="NBR_0001306201"/>
</dbReference>
<dbReference type="EMBL" id="UYSL01020933">
    <property type="protein sequence ID" value="VDL76652.1"/>
    <property type="molecule type" value="Genomic_DNA"/>
</dbReference>
<keyword evidence="5" id="KW-1185">Reference proteome</keyword>
<evidence type="ECO:0000313" key="6">
    <source>
        <dbReference type="WBParaSite" id="NBR_0001306201-mRNA-1"/>
    </source>
</evidence>
<dbReference type="PANTHER" id="PTHR23208:SF36">
    <property type="entry name" value="LYSOZYME-RELATED"/>
    <property type="match status" value="1"/>
</dbReference>
<sequence>MRTLAVLLVAACSCFAGPVLQEETLKKTLSQLDVTTASAFDTYMTVTFSQFKCLKNIGFKVAFVRGYSDTQGGRVDYDVAANVQNATAAGLGAEVYMEPAPTSTKPGGTQLDELYYMLKNNNIILRSIWLKVSTPQIWTTNKNTNVAYMNSVLVRAMQYGISVGIYTSSYDWSQITGGATVNNVMLWYWNVNGQGVGGETPANYHDFSPFGGWSAPSVKQYAQDLYTCGTYINK</sequence>
<name>A0A0N4Y9Q3_NIPBR</name>
<dbReference type="InterPro" id="IPR017853">
    <property type="entry name" value="GH"/>
</dbReference>
<evidence type="ECO:0000256" key="3">
    <source>
        <dbReference type="SAM" id="SignalP"/>
    </source>
</evidence>
<dbReference type="GO" id="GO:0009253">
    <property type="term" value="P:peptidoglycan catabolic process"/>
    <property type="evidence" value="ECO:0007669"/>
    <property type="project" value="InterPro"/>
</dbReference>
<dbReference type="SUPFAM" id="SSF51445">
    <property type="entry name" value="(Trans)glycosidases"/>
    <property type="match status" value="1"/>
</dbReference>
<feature type="signal peptide" evidence="3">
    <location>
        <begin position="1"/>
        <end position="21"/>
    </location>
</feature>
<reference evidence="6" key="1">
    <citation type="submission" date="2017-02" db="UniProtKB">
        <authorList>
            <consortium name="WormBaseParasite"/>
        </authorList>
    </citation>
    <scope>IDENTIFICATION</scope>
</reference>
<gene>
    <name evidence="4" type="ORF">NBR_LOCUS13063</name>
</gene>
<organism evidence="6">
    <name type="scientific">Nippostrongylus brasiliensis</name>
    <name type="common">Rat hookworm</name>
    <dbReference type="NCBI Taxonomy" id="27835"/>
    <lineage>
        <taxon>Eukaryota</taxon>
        <taxon>Metazoa</taxon>
        <taxon>Ecdysozoa</taxon>
        <taxon>Nematoda</taxon>
        <taxon>Chromadorea</taxon>
        <taxon>Rhabditida</taxon>
        <taxon>Rhabditina</taxon>
        <taxon>Rhabditomorpha</taxon>
        <taxon>Strongyloidea</taxon>
        <taxon>Heligmosomidae</taxon>
        <taxon>Nippostrongylus</taxon>
    </lineage>
</organism>
<dbReference type="GO" id="GO:0016998">
    <property type="term" value="P:cell wall macromolecule catabolic process"/>
    <property type="evidence" value="ECO:0007669"/>
    <property type="project" value="InterPro"/>
</dbReference>
<evidence type="ECO:0000256" key="1">
    <source>
        <dbReference type="ARBA" id="ARBA00010646"/>
    </source>
</evidence>
<dbReference type="GO" id="GO:0045087">
    <property type="term" value="P:innate immune response"/>
    <property type="evidence" value="ECO:0007669"/>
    <property type="project" value="TreeGrafter"/>
</dbReference>
<dbReference type="Proteomes" id="UP000271162">
    <property type="component" value="Unassembled WGS sequence"/>
</dbReference>
<comment type="similarity">
    <text evidence="1">Belongs to the glycosyl hydrolase 25 family.</text>
</comment>
<reference evidence="4 5" key="2">
    <citation type="submission" date="2018-11" db="EMBL/GenBank/DDBJ databases">
        <authorList>
            <consortium name="Pathogen Informatics"/>
        </authorList>
    </citation>
    <scope>NUCLEOTIDE SEQUENCE [LARGE SCALE GENOMIC DNA]</scope>
</reference>